<keyword evidence="6" id="KW-1185">Reference proteome</keyword>
<sequence>MGIGQAGAGIWQVPYAPPGILRLPVELLSFRQLRAMDPGGRRRRPQRPAFHVLALVESGSGAHRADFVDHPLGPRTVVHLRPGVVHQWSDVDAVDGLLVLFTPAAADLPSAYGPASSTSRADDAEWRLLRAATAHLRREWEAARTTPAPSGILEHTLAALVLRADALGSAVAPGEEHAVFRSYREAVEEHFRQWRQVSDYASSLGWSPRTLSRATRAAAGVGAKRFLDQRVALEAKRLLAHTDMTVAQCAAALGFSQPAGFTAFFTAHTGLAPRPWRERERGDTQGIDARLG</sequence>
<dbReference type="PANTHER" id="PTHR43280">
    <property type="entry name" value="ARAC-FAMILY TRANSCRIPTIONAL REGULATOR"/>
    <property type="match status" value="1"/>
</dbReference>
<evidence type="ECO:0000259" key="4">
    <source>
        <dbReference type="PROSITE" id="PS01124"/>
    </source>
</evidence>
<dbReference type="Gene3D" id="1.10.10.60">
    <property type="entry name" value="Homeodomain-like"/>
    <property type="match status" value="1"/>
</dbReference>
<dbReference type="SUPFAM" id="SSF51215">
    <property type="entry name" value="Regulatory protein AraC"/>
    <property type="match status" value="1"/>
</dbReference>
<accession>A0A4Q7NWN8</accession>
<dbReference type="PANTHER" id="PTHR43280:SF32">
    <property type="entry name" value="TRANSCRIPTIONAL REGULATORY PROTEIN"/>
    <property type="match status" value="1"/>
</dbReference>
<dbReference type="EMBL" id="SGXD01000001">
    <property type="protein sequence ID" value="RZS91617.1"/>
    <property type="molecule type" value="Genomic_DNA"/>
</dbReference>
<organism evidence="5 6">
    <name type="scientific">Motilibacter rhizosphaerae</name>
    <dbReference type="NCBI Taxonomy" id="598652"/>
    <lineage>
        <taxon>Bacteria</taxon>
        <taxon>Bacillati</taxon>
        <taxon>Actinomycetota</taxon>
        <taxon>Actinomycetes</taxon>
        <taxon>Motilibacterales</taxon>
        <taxon>Motilibacteraceae</taxon>
        <taxon>Motilibacter</taxon>
    </lineage>
</organism>
<evidence type="ECO:0000313" key="5">
    <source>
        <dbReference type="EMBL" id="RZS91617.1"/>
    </source>
</evidence>
<dbReference type="RefSeq" id="WP_130491665.1">
    <property type="nucleotide sequence ID" value="NZ_SGXD01000001.1"/>
</dbReference>
<keyword evidence="1" id="KW-0805">Transcription regulation</keyword>
<dbReference type="InterPro" id="IPR018060">
    <property type="entry name" value="HTH_AraC"/>
</dbReference>
<keyword evidence="3" id="KW-0804">Transcription</keyword>
<name>A0A4Q7NWN8_9ACTN</name>
<keyword evidence="2 5" id="KW-0238">DNA-binding</keyword>
<dbReference type="Pfam" id="PF12833">
    <property type="entry name" value="HTH_18"/>
    <property type="match status" value="1"/>
</dbReference>
<evidence type="ECO:0000256" key="1">
    <source>
        <dbReference type="ARBA" id="ARBA00023015"/>
    </source>
</evidence>
<reference evidence="5 6" key="1">
    <citation type="submission" date="2019-02" db="EMBL/GenBank/DDBJ databases">
        <title>Genomic Encyclopedia of Type Strains, Phase IV (KMG-IV): sequencing the most valuable type-strain genomes for metagenomic binning, comparative biology and taxonomic classification.</title>
        <authorList>
            <person name="Goeker M."/>
        </authorList>
    </citation>
    <scope>NUCLEOTIDE SEQUENCE [LARGE SCALE GENOMIC DNA]</scope>
    <source>
        <strain evidence="5 6">DSM 45622</strain>
    </source>
</reference>
<dbReference type="PROSITE" id="PS01124">
    <property type="entry name" value="HTH_ARAC_FAMILY_2"/>
    <property type="match status" value="1"/>
</dbReference>
<evidence type="ECO:0000256" key="2">
    <source>
        <dbReference type="ARBA" id="ARBA00023125"/>
    </source>
</evidence>
<dbReference type="GO" id="GO:0043565">
    <property type="term" value="F:sequence-specific DNA binding"/>
    <property type="evidence" value="ECO:0007669"/>
    <property type="project" value="InterPro"/>
</dbReference>
<gene>
    <name evidence="5" type="ORF">EV189_0864</name>
</gene>
<protein>
    <submittedName>
        <fullName evidence="5">AraC-like DNA-binding protein</fullName>
    </submittedName>
</protein>
<dbReference type="SMART" id="SM00342">
    <property type="entry name" value="HTH_ARAC"/>
    <property type="match status" value="1"/>
</dbReference>
<dbReference type="GO" id="GO:0003700">
    <property type="term" value="F:DNA-binding transcription factor activity"/>
    <property type="evidence" value="ECO:0007669"/>
    <property type="project" value="InterPro"/>
</dbReference>
<dbReference type="Proteomes" id="UP000293638">
    <property type="component" value="Unassembled WGS sequence"/>
</dbReference>
<dbReference type="InterPro" id="IPR037923">
    <property type="entry name" value="HTH-like"/>
</dbReference>
<comment type="caution">
    <text evidence="5">The sequence shown here is derived from an EMBL/GenBank/DDBJ whole genome shotgun (WGS) entry which is preliminary data.</text>
</comment>
<evidence type="ECO:0000256" key="3">
    <source>
        <dbReference type="ARBA" id="ARBA00023163"/>
    </source>
</evidence>
<proteinExistence type="predicted"/>
<dbReference type="InterPro" id="IPR009057">
    <property type="entry name" value="Homeodomain-like_sf"/>
</dbReference>
<dbReference type="AlphaFoldDB" id="A0A4Q7NWN8"/>
<dbReference type="OrthoDB" id="9799345at2"/>
<evidence type="ECO:0000313" key="6">
    <source>
        <dbReference type="Proteomes" id="UP000293638"/>
    </source>
</evidence>
<feature type="domain" description="HTH araC/xylS-type" evidence="4">
    <location>
        <begin position="181"/>
        <end position="279"/>
    </location>
</feature>
<dbReference type="SUPFAM" id="SSF46689">
    <property type="entry name" value="Homeodomain-like"/>
    <property type="match status" value="1"/>
</dbReference>